<dbReference type="SUPFAM" id="SSF103473">
    <property type="entry name" value="MFS general substrate transporter"/>
    <property type="match status" value="1"/>
</dbReference>
<evidence type="ECO:0000313" key="9">
    <source>
        <dbReference type="Proteomes" id="UP000243657"/>
    </source>
</evidence>
<evidence type="ECO:0000256" key="2">
    <source>
        <dbReference type="ARBA" id="ARBA00022448"/>
    </source>
</evidence>
<feature type="transmembrane region" description="Helical" evidence="7">
    <location>
        <begin position="20"/>
        <end position="51"/>
    </location>
</feature>
<reference evidence="8 9" key="1">
    <citation type="journal article" date="2017" name="BMC Genomics">
        <title>Comparative genomic and phylogenomic analyses of the Bifidobacteriaceae family.</title>
        <authorList>
            <person name="Lugli G.A."/>
            <person name="Milani C."/>
            <person name="Turroni F."/>
            <person name="Duranti S."/>
            <person name="Mancabelli L."/>
            <person name="Mangifesta M."/>
            <person name="Ferrario C."/>
            <person name="Modesto M."/>
            <person name="Mattarelli P."/>
            <person name="Jiri K."/>
            <person name="van Sinderen D."/>
            <person name="Ventura M."/>
        </authorList>
    </citation>
    <scope>NUCLEOTIDE SEQUENCE [LARGE SCALE GENOMIC DNA]</scope>
    <source>
        <strain evidence="8 9">DSM 24762</strain>
    </source>
</reference>
<gene>
    <name evidence="8" type="ORF">ALMA_0188</name>
</gene>
<evidence type="ECO:0000313" key="8">
    <source>
        <dbReference type="EMBL" id="OZG54863.1"/>
    </source>
</evidence>
<dbReference type="EMBL" id="MWWT01000001">
    <property type="protein sequence ID" value="OZG54863.1"/>
    <property type="molecule type" value="Genomic_DNA"/>
</dbReference>
<dbReference type="GO" id="GO:0005886">
    <property type="term" value="C:plasma membrane"/>
    <property type="evidence" value="ECO:0007669"/>
    <property type="project" value="UniProtKB-SubCell"/>
</dbReference>
<feature type="transmembrane region" description="Helical" evidence="7">
    <location>
        <begin position="98"/>
        <end position="118"/>
    </location>
</feature>
<evidence type="ECO:0000256" key="1">
    <source>
        <dbReference type="ARBA" id="ARBA00004651"/>
    </source>
</evidence>
<comment type="subcellular location">
    <subcellularLocation>
        <location evidence="1">Cell membrane</location>
        <topology evidence="1">Multi-pass membrane protein</topology>
    </subcellularLocation>
</comment>
<feature type="transmembrane region" description="Helical" evidence="7">
    <location>
        <begin position="163"/>
        <end position="185"/>
    </location>
</feature>
<keyword evidence="9" id="KW-1185">Reference proteome</keyword>
<feature type="transmembrane region" description="Helical" evidence="7">
    <location>
        <begin position="72"/>
        <end position="92"/>
    </location>
</feature>
<keyword evidence="6 7" id="KW-0472">Membrane</keyword>
<keyword evidence="5 7" id="KW-1133">Transmembrane helix</keyword>
<keyword evidence="2" id="KW-0813">Transport</keyword>
<comment type="caution">
    <text evidence="8">The sequence shown here is derived from an EMBL/GenBank/DDBJ whole genome shotgun (WGS) entry which is preliminary data.</text>
</comment>
<feature type="transmembrane region" description="Helical" evidence="7">
    <location>
        <begin position="205"/>
        <end position="230"/>
    </location>
</feature>
<evidence type="ECO:0000256" key="7">
    <source>
        <dbReference type="SAM" id="Phobius"/>
    </source>
</evidence>
<dbReference type="Gene3D" id="1.20.1250.20">
    <property type="entry name" value="MFS general substrate transporter like domains"/>
    <property type="match status" value="1"/>
</dbReference>
<sequence length="413" mass="43880">MSMRSRKYVSVSADYLTTNLAYSALLSVLPLIITQQIGSASIISGIMLGVLSAAARGSTLFLGRVIERVSTFYLMQCGLGMTVLGLLVFSWMVEALPIASVVGLILLGVGVSVVNFTLRGHIIATTADAKEQTSFFSLVSLCASGGAAIGPIVASFMQKEFGLLPFVLLLTGIYVVAFLCTGVFFDRRVYIRTAEEASEKSRSSVLVTLRGLLSSRTTMPVVVIVVIGSVMNGQLFSGMAFEFQEFSSSLLPAGVFFTVDAVAVICLQLPVNMLILRIMSSGKTSSYCMGVSLAWYSTAFLLFAAGTLSHTVGIICAALILFSAGECMYAPLTNVAMVESGESMPLVDVLNCRLLLTAVGESLGSFCGGFLVPLFIAQFHTAAPYWAALALIAACTLGSLLYPTSSSRRYNLR</sequence>
<dbReference type="AlphaFoldDB" id="A0A261F755"/>
<evidence type="ECO:0000256" key="3">
    <source>
        <dbReference type="ARBA" id="ARBA00022475"/>
    </source>
</evidence>
<keyword evidence="4 7" id="KW-0812">Transmembrane</keyword>
<dbReference type="InterPro" id="IPR011701">
    <property type="entry name" value="MFS"/>
</dbReference>
<name>A0A261F755_9BIFI</name>
<organism evidence="8 9">
    <name type="scientific">Alloscardovia macacae</name>
    <dbReference type="NCBI Taxonomy" id="1160091"/>
    <lineage>
        <taxon>Bacteria</taxon>
        <taxon>Bacillati</taxon>
        <taxon>Actinomycetota</taxon>
        <taxon>Actinomycetes</taxon>
        <taxon>Bifidobacteriales</taxon>
        <taxon>Bifidobacteriaceae</taxon>
        <taxon>Alloscardovia</taxon>
    </lineage>
</organism>
<keyword evidence="3" id="KW-1003">Cell membrane</keyword>
<evidence type="ECO:0000256" key="5">
    <source>
        <dbReference type="ARBA" id="ARBA00022989"/>
    </source>
</evidence>
<feature type="transmembrane region" description="Helical" evidence="7">
    <location>
        <begin position="312"/>
        <end position="333"/>
    </location>
</feature>
<proteinExistence type="predicted"/>
<evidence type="ECO:0000256" key="6">
    <source>
        <dbReference type="ARBA" id="ARBA00023136"/>
    </source>
</evidence>
<dbReference type="GO" id="GO:0022857">
    <property type="term" value="F:transmembrane transporter activity"/>
    <property type="evidence" value="ECO:0007669"/>
    <property type="project" value="InterPro"/>
</dbReference>
<feature type="transmembrane region" description="Helical" evidence="7">
    <location>
        <begin position="138"/>
        <end position="157"/>
    </location>
</feature>
<dbReference type="Pfam" id="PF07690">
    <property type="entry name" value="MFS_1"/>
    <property type="match status" value="1"/>
</dbReference>
<accession>A0A261F755</accession>
<dbReference type="PANTHER" id="PTHR23517:SF3">
    <property type="entry name" value="INTEGRAL MEMBRANE TRANSPORT PROTEIN"/>
    <property type="match status" value="1"/>
</dbReference>
<dbReference type="PANTHER" id="PTHR23517">
    <property type="entry name" value="RESISTANCE PROTEIN MDTM, PUTATIVE-RELATED-RELATED"/>
    <property type="match status" value="1"/>
</dbReference>
<protein>
    <submittedName>
        <fullName evidence="8">Sugar ABC transporter ATPase</fullName>
    </submittedName>
</protein>
<feature type="transmembrane region" description="Helical" evidence="7">
    <location>
        <begin position="287"/>
        <end position="306"/>
    </location>
</feature>
<dbReference type="Proteomes" id="UP000243657">
    <property type="component" value="Unassembled WGS sequence"/>
</dbReference>
<feature type="transmembrane region" description="Helical" evidence="7">
    <location>
        <begin position="383"/>
        <end position="403"/>
    </location>
</feature>
<feature type="transmembrane region" description="Helical" evidence="7">
    <location>
        <begin position="250"/>
        <end position="275"/>
    </location>
</feature>
<dbReference type="InterPro" id="IPR036259">
    <property type="entry name" value="MFS_trans_sf"/>
</dbReference>
<dbReference type="InterPro" id="IPR050171">
    <property type="entry name" value="MFS_Transporters"/>
</dbReference>
<evidence type="ECO:0000256" key="4">
    <source>
        <dbReference type="ARBA" id="ARBA00022692"/>
    </source>
</evidence>
<feature type="transmembrane region" description="Helical" evidence="7">
    <location>
        <begin position="354"/>
        <end position="377"/>
    </location>
</feature>